<dbReference type="EMBL" id="GIIL01001531">
    <property type="protein sequence ID" value="NOV45257.1"/>
    <property type="molecule type" value="Transcribed_RNA"/>
</dbReference>
<evidence type="ECO:0000259" key="9">
    <source>
        <dbReference type="Pfam" id="PF25013"/>
    </source>
</evidence>
<feature type="domain" description="Zer-1-like leucine-rich repeats region" evidence="9">
    <location>
        <begin position="183"/>
        <end position="290"/>
    </location>
</feature>
<dbReference type="GO" id="GO:0031462">
    <property type="term" value="C:Cul2-RING ubiquitin ligase complex"/>
    <property type="evidence" value="ECO:0007669"/>
    <property type="project" value="TreeGrafter"/>
</dbReference>
<dbReference type="Pfam" id="PF22964">
    <property type="entry name" value="ZER1-like_2nd"/>
    <property type="match status" value="1"/>
</dbReference>
<reference evidence="10" key="1">
    <citation type="submission" date="2020-03" db="EMBL/GenBank/DDBJ databases">
        <title>Transcriptomic Profiling of the Digestive Tract of the Rat Flea, Xenopsylla cheopis, Following Blood Feeding and Infection with Yersinia pestis.</title>
        <authorList>
            <person name="Bland D.M."/>
            <person name="Martens C.A."/>
            <person name="Virtaneva K."/>
            <person name="Kanakabandi K."/>
            <person name="Long D."/>
            <person name="Rosenke R."/>
            <person name="Saturday G.A."/>
            <person name="Hoyt F.H."/>
            <person name="Bruno D.P."/>
            <person name="Ribeiro J.M.C."/>
            <person name="Hinnebusch J."/>
        </authorList>
    </citation>
    <scope>NUCLEOTIDE SEQUENCE</scope>
</reference>
<organism evidence="10">
    <name type="scientific">Xenopsylla cheopis</name>
    <name type="common">Oriental rat flea</name>
    <name type="synonym">Pulex cheopis</name>
    <dbReference type="NCBI Taxonomy" id="163159"/>
    <lineage>
        <taxon>Eukaryota</taxon>
        <taxon>Metazoa</taxon>
        <taxon>Ecdysozoa</taxon>
        <taxon>Arthropoda</taxon>
        <taxon>Hexapoda</taxon>
        <taxon>Insecta</taxon>
        <taxon>Pterygota</taxon>
        <taxon>Neoptera</taxon>
        <taxon>Endopterygota</taxon>
        <taxon>Siphonaptera</taxon>
        <taxon>Pulicidae</taxon>
        <taxon>Xenopsyllinae</taxon>
        <taxon>Xenopsylla</taxon>
    </lineage>
</organism>
<dbReference type="PROSITE" id="PS50176">
    <property type="entry name" value="ARM_REPEAT"/>
    <property type="match status" value="1"/>
</dbReference>
<name>A0A6M2DK77_XENCH</name>
<dbReference type="InterPro" id="IPR016024">
    <property type="entry name" value="ARM-type_fold"/>
</dbReference>
<feature type="repeat" description="ARM" evidence="7">
    <location>
        <begin position="636"/>
        <end position="671"/>
    </location>
</feature>
<dbReference type="InterPro" id="IPR055142">
    <property type="entry name" value="ZER1-like_C"/>
</dbReference>
<dbReference type="Gene3D" id="3.80.10.10">
    <property type="entry name" value="Ribonuclease Inhibitor"/>
    <property type="match status" value="2"/>
</dbReference>
<evidence type="ECO:0000256" key="6">
    <source>
        <dbReference type="ARBA" id="ARBA00081214"/>
    </source>
</evidence>
<dbReference type="PANTHER" id="PTHR12904">
    <property type="match status" value="1"/>
</dbReference>
<dbReference type="InterPro" id="IPR051341">
    <property type="entry name" value="Zyg-11_UBL_adapter"/>
</dbReference>
<protein>
    <recommendedName>
        <fullName evidence="5">Protein zer-1 homolog</fullName>
    </recommendedName>
    <alternativeName>
        <fullName evidence="6">Zyg-11 homolog B-like protein</fullName>
    </alternativeName>
</protein>
<dbReference type="Gene3D" id="1.25.10.10">
    <property type="entry name" value="Leucine-rich Repeat Variant"/>
    <property type="match status" value="1"/>
</dbReference>
<keyword evidence="10" id="KW-0723">Serine/threonine-protein kinase</keyword>
<sequence length="798" mass="90814">MSGDNLKYQNAEESPESLYDITLKYVVENIDILYDCNLSDPKLRKDFRLPSELCERLIEYHNDYGYETDDKFAKLFADLENTKLKYVTLRNSVMTDAGLQYMLNHDLVSLQLSNCEKLTSNTLSYLNEHSKNLVCLSFGNDTSVVPSCTATANWLMFKGLGYVIQAPVLRRLTIRDISLKLSVLLSNLENLTYLDLSQCNLRGEFVHLEKLKNLNCLILYNVTHIQEAVLTLCKLKNLQCLDVSMSSDKSAIYDNENQVLAALIDALPRLTHLDISGTNLAGTGVAQCGPILPLASSNNVNINNNQLLHEPVMKMSGGQEDEENYYDADYYECISDIPGLSKRMKKPLEFLGLYGTLHSACQRHDIPAKVISGDHNEKQILVAAQAYQERPEVLTKVLNDLYHLLRFENCCDISRALTAVLTAMDRHLACKHIQISGSATLFYIVKGKDKTQIQLQMRQHIIRTLLNGMSRHLEDETMMRNGCLTLCQFKLPQDVLFQYEKLVKILLHGVSDSDQGGFVQRIAIYLLNSLACQVDNKQKQCLGDMGAINKMLWIIKNRINRHICDDVLEVAWSTMWNVTDETSANCLRFLEGDGMNYFTECLNQFPQQEELLRNMMGLLGNVAEVPEIRYRLMTQKYIQVFSDLLDSKSDGIEVSYNAAGVLSHLASDGQEAWAQAGLEIEREMVLQRMTNAIERWNLAAERNINYRSFEPIMRLVRCYDTPECQHWAVWALANLTRVYPGKYCELFESEGGLKELEKLIAHQKPYDRVKLLAKRVLENCELHKTGTVSSDEAMMLDG</sequence>
<evidence type="ECO:0000256" key="1">
    <source>
        <dbReference type="ARBA" id="ARBA00009420"/>
    </source>
</evidence>
<dbReference type="PANTHER" id="PTHR12904:SF23">
    <property type="entry name" value="PROTEIN ZER-1 HOMOLOG"/>
    <property type="match status" value="1"/>
</dbReference>
<dbReference type="InterPro" id="IPR032675">
    <property type="entry name" value="LRR_dom_sf"/>
</dbReference>
<keyword evidence="10" id="KW-0808">Transferase</keyword>
<dbReference type="SUPFAM" id="SSF48371">
    <property type="entry name" value="ARM repeat"/>
    <property type="match status" value="1"/>
</dbReference>
<evidence type="ECO:0000256" key="7">
    <source>
        <dbReference type="PROSITE-ProRule" id="PRU00259"/>
    </source>
</evidence>
<dbReference type="Pfam" id="PF25013">
    <property type="entry name" value="LRR_Zer-1"/>
    <property type="match status" value="1"/>
</dbReference>
<dbReference type="InterPro" id="IPR011989">
    <property type="entry name" value="ARM-like"/>
</dbReference>
<keyword evidence="2" id="KW-0433">Leucine-rich repeat</keyword>
<evidence type="ECO:0000259" key="8">
    <source>
        <dbReference type="Pfam" id="PF22964"/>
    </source>
</evidence>
<keyword evidence="10" id="KW-0418">Kinase</keyword>
<accession>A0A6M2DK77</accession>
<dbReference type="AlphaFoldDB" id="A0A6M2DK77"/>
<evidence type="ECO:0000313" key="10">
    <source>
        <dbReference type="EMBL" id="NOV45257.1"/>
    </source>
</evidence>
<evidence type="ECO:0000256" key="5">
    <source>
        <dbReference type="ARBA" id="ARBA00067612"/>
    </source>
</evidence>
<evidence type="ECO:0000256" key="2">
    <source>
        <dbReference type="ARBA" id="ARBA00022614"/>
    </source>
</evidence>
<keyword evidence="4" id="KW-0833">Ubl conjugation pathway</keyword>
<evidence type="ECO:0000256" key="3">
    <source>
        <dbReference type="ARBA" id="ARBA00022737"/>
    </source>
</evidence>
<dbReference type="InterPro" id="IPR056845">
    <property type="entry name" value="LRR_Zer-1"/>
</dbReference>
<proteinExistence type="inferred from homology"/>
<dbReference type="InterPro" id="IPR000225">
    <property type="entry name" value="Armadillo"/>
</dbReference>
<feature type="domain" description="Protein zer-1 homolog-like C-terminal" evidence="8">
    <location>
        <begin position="423"/>
        <end position="781"/>
    </location>
</feature>
<keyword evidence="3" id="KW-0677">Repeat</keyword>
<dbReference type="SUPFAM" id="SSF52047">
    <property type="entry name" value="RNI-like"/>
    <property type="match status" value="1"/>
</dbReference>
<dbReference type="GO" id="GO:0004674">
    <property type="term" value="F:protein serine/threonine kinase activity"/>
    <property type="evidence" value="ECO:0007669"/>
    <property type="project" value="UniProtKB-KW"/>
</dbReference>
<comment type="similarity">
    <text evidence="1">Belongs to the zyg-11 family.</text>
</comment>
<dbReference type="FunFam" id="1.25.10.10:FF:000111">
    <property type="entry name" value="Protein zer-1 homolog"/>
    <property type="match status" value="1"/>
</dbReference>
<evidence type="ECO:0000256" key="4">
    <source>
        <dbReference type="ARBA" id="ARBA00022786"/>
    </source>
</evidence>